<dbReference type="GO" id="GO:0017125">
    <property type="term" value="F:deoxycytidyl transferase activity"/>
    <property type="evidence" value="ECO:0007669"/>
    <property type="project" value="TreeGrafter"/>
</dbReference>
<dbReference type="InterPro" id="IPR036420">
    <property type="entry name" value="BRCT_dom_sf"/>
</dbReference>
<feature type="region of interest" description="Disordered" evidence="1">
    <location>
        <begin position="1"/>
        <end position="64"/>
    </location>
</feature>
<proteinExistence type="predicted"/>
<dbReference type="HOGENOM" id="CLU_083061_0_0_1"/>
<keyword evidence="4" id="KW-1185">Reference proteome</keyword>
<organism evidence="3 4">
    <name type="scientific">Heterobasidion irregulare (strain TC 32-1)</name>
    <dbReference type="NCBI Taxonomy" id="747525"/>
    <lineage>
        <taxon>Eukaryota</taxon>
        <taxon>Fungi</taxon>
        <taxon>Dikarya</taxon>
        <taxon>Basidiomycota</taxon>
        <taxon>Agaricomycotina</taxon>
        <taxon>Agaricomycetes</taxon>
        <taxon>Russulales</taxon>
        <taxon>Bondarzewiaceae</taxon>
        <taxon>Heterobasidion</taxon>
        <taxon>Heterobasidion annosum species complex</taxon>
    </lineage>
</organism>
<dbReference type="SMART" id="SM00292">
    <property type="entry name" value="BRCT"/>
    <property type="match status" value="1"/>
</dbReference>
<dbReference type="KEGG" id="hir:HETIRDRAFT_415608"/>
<dbReference type="SUPFAM" id="SSF52113">
    <property type="entry name" value="BRCT domain"/>
    <property type="match status" value="1"/>
</dbReference>
<gene>
    <name evidence="3" type="ORF">HETIRDRAFT_415608</name>
</gene>
<dbReference type="PANTHER" id="PTHR45990">
    <property type="entry name" value="DNA REPAIR PROTEIN REV1"/>
    <property type="match status" value="1"/>
</dbReference>
<feature type="compositionally biased region" description="Basic and acidic residues" evidence="1">
    <location>
        <begin position="38"/>
        <end position="56"/>
    </location>
</feature>
<dbReference type="GO" id="GO:0005634">
    <property type="term" value="C:nucleus"/>
    <property type="evidence" value="ECO:0007669"/>
    <property type="project" value="TreeGrafter"/>
</dbReference>
<feature type="region of interest" description="Disordered" evidence="1">
    <location>
        <begin position="97"/>
        <end position="126"/>
    </location>
</feature>
<dbReference type="PANTHER" id="PTHR45990:SF1">
    <property type="entry name" value="DNA REPAIR PROTEIN REV1"/>
    <property type="match status" value="1"/>
</dbReference>
<dbReference type="GO" id="GO:0003887">
    <property type="term" value="F:DNA-directed DNA polymerase activity"/>
    <property type="evidence" value="ECO:0007669"/>
    <property type="project" value="TreeGrafter"/>
</dbReference>
<dbReference type="RefSeq" id="XP_009543608.1">
    <property type="nucleotide sequence ID" value="XM_009545313.1"/>
</dbReference>
<evidence type="ECO:0000259" key="2">
    <source>
        <dbReference type="PROSITE" id="PS50172"/>
    </source>
</evidence>
<evidence type="ECO:0000313" key="4">
    <source>
        <dbReference type="Proteomes" id="UP000030671"/>
    </source>
</evidence>
<protein>
    <recommendedName>
        <fullName evidence="2">BRCT domain-containing protein</fullName>
    </recommendedName>
</protein>
<dbReference type="PROSITE" id="PS50172">
    <property type="entry name" value="BRCT"/>
    <property type="match status" value="1"/>
</dbReference>
<dbReference type="Gene3D" id="3.40.50.10190">
    <property type="entry name" value="BRCT domain"/>
    <property type="match status" value="1"/>
</dbReference>
<dbReference type="OrthoDB" id="427711at2759"/>
<dbReference type="GeneID" id="20673262"/>
<sequence>MEKYVTVIKPSSGRVAGASDNKEKRIKHRYNPYGASNGKERSHEQWKDKKRTEKVPHPLHNASPSTIRKHLLSTLSDESNPITHSDIGLRSDHVVSAATGHQRSDDRGSARQYSESRKQKLEYQTPSKGSALFSNVRVYINGYLRDTTDIEMKRIVAQAGGEVLQTASRATHILTSQQLSGSKTHRLLTTKSKVKVHVVKPEWVLDSIKAGKRLKEREYSMVTDKTCKDLIDMFGK</sequence>
<evidence type="ECO:0000256" key="1">
    <source>
        <dbReference type="SAM" id="MobiDB-lite"/>
    </source>
</evidence>
<dbReference type="Pfam" id="PF16589">
    <property type="entry name" value="BRCT_2"/>
    <property type="match status" value="1"/>
</dbReference>
<dbReference type="eggNOG" id="ENOG502SAP8">
    <property type="taxonomic scope" value="Eukaryota"/>
</dbReference>
<dbReference type="EMBL" id="KI925456">
    <property type="protein sequence ID" value="ETW83872.1"/>
    <property type="molecule type" value="Genomic_DNA"/>
</dbReference>
<reference evidence="3 4" key="1">
    <citation type="journal article" date="2012" name="New Phytol.">
        <title>Insight into trade-off between wood decay and parasitism from the genome of a fungal forest pathogen.</title>
        <authorList>
            <person name="Olson A."/>
            <person name="Aerts A."/>
            <person name="Asiegbu F."/>
            <person name="Belbahri L."/>
            <person name="Bouzid O."/>
            <person name="Broberg A."/>
            <person name="Canback B."/>
            <person name="Coutinho P.M."/>
            <person name="Cullen D."/>
            <person name="Dalman K."/>
            <person name="Deflorio G."/>
            <person name="van Diepen L.T."/>
            <person name="Dunand C."/>
            <person name="Duplessis S."/>
            <person name="Durling M."/>
            <person name="Gonthier P."/>
            <person name="Grimwood J."/>
            <person name="Fossdal C.G."/>
            <person name="Hansson D."/>
            <person name="Henrissat B."/>
            <person name="Hietala A."/>
            <person name="Himmelstrand K."/>
            <person name="Hoffmeister D."/>
            <person name="Hogberg N."/>
            <person name="James T.Y."/>
            <person name="Karlsson M."/>
            <person name="Kohler A."/>
            <person name="Kues U."/>
            <person name="Lee Y.H."/>
            <person name="Lin Y.C."/>
            <person name="Lind M."/>
            <person name="Lindquist E."/>
            <person name="Lombard V."/>
            <person name="Lucas S."/>
            <person name="Lunden K."/>
            <person name="Morin E."/>
            <person name="Murat C."/>
            <person name="Park J."/>
            <person name="Raffaello T."/>
            <person name="Rouze P."/>
            <person name="Salamov A."/>
            <person name="Schmutz J."/>
            <person name="Solheim H."/>
            <person name="Stahlberg J."/>
            <person name="Velez H."/>
            <person name="de Vries R.P."/>
            <person name="Wiebenga A."/>
            <person name="Woodward S."/>
            <person name="Yakovlev I."/>
            <person name="Garbelotto M."/>
            <person name="Martin F."/>
            <person name="Grigoriev I.V."/>
            <person name="Stenlid J."/>
        </authorList>
    </citation>
    <scope>NUCLEOTIDE SEQUENCE [LARGE SCALE GENOMIC DNA]</scope>
    <source>
        <strain evidence="3 4">TC 32-1</strain>
    </source>
</reference>
<dbReference type="STRING" id="747525.W4KDE2"/>
<dbReference type="Proteomes" id="UP000030671">
    <property type="component" value="Unassembled WGS sequence"/>
</dbReference>
<feature type="compositionally biased region" description="Basic and acidic residues" evidence="1">
    <location>
        <begin position="102"/>
        <end position="121"/>
    </location>
</feature>
<name>W4KDE2_HETIT</name>
<dbReference type="InParanoid" id="W4KDE2"/>
<dbReference type="GO" id="GO:0042276">
    <property type="term" value="P:error-prone translesion synthesis"/>
    <property type="evidence" value="ECO:0007669"/>
    <property type="project" value="TreeGrafter"/>
</dbReference>
<feature type="domain" description="BRCT" evidence="2">
    <location>
        <begin position="128"/>
        <end position="221"/>
    </location>
</feature>
<accession>W4KDE2</accession>
<dbReference type="InterPro" id="IPR001357">
    <property type="entry name" value="BRCT_dom"/>
</dbReference>
<dbReference type="AlphaFoldDB" id="W4KDE2"/>
<dbReference type="GO" id="GO:0070987">
    <property type="term" value="P:error-free translesion synthesis"/>
    <property type="evidence" value="ECO:0007669"/>
    <property type="project" value="TreeGrafter"/>
</dbReference>
<evidence type="ECO:0000313" key="3">
    <source>
        <dbReference type="EMBL" id="ETW83872.1"/>
    </source>
</evidence>